<dbReference type="OrthoDB" id="7294637at2"/>
<accession>A0A518G054</accession>
<reference evidence="2 3" key="1">
    <citation type="submission" date="2019-02" db="EMBL/GenBank/DDBJ databases">
        <title>Deep-cultivation of Planctomycetes and their phenomic and genomic characterization uncovers novel biology.</title>
        <authorList>
            <person name="Wiegand S."/>
            <person name="Jogler M."/>
            <person name="Boedeker C."/>
            <person name="Pinto D."/>
            <person name="Vollmers J."/>
            <person name="Rivas-Marin E."/>
            <person name="Kohn T."/>
            <person name="Peeters S.H."/>
            <person name="Heuer A."/>
            <person name="Rast P."/>
            <person name="Oberbeckmann S."/>
            <person name="Bunk B."/>
            <person name="Jeske O."/>
            <person name="Meyerdierks A."/>
            <person name="Storesund J.E."/>
            <person name="Kallscheuer N."/>
            <person name="Luecker S."/>
            <person name="Lage O.M."/>
            <person name="Pohl T."/>
            <person name="Merkel B.J."/>
            <person name="Hornburger P."/>
            <person name="Mueller R.-W."/>
            <person name="Bruemmer F."/>
            <person name="Labrenz M."/>
            <person name="Spormann A.M."/>
            <person name="Op den Camp H."/>
            <person name="Overmann J."/>
            <person name="Amann R."/>
            <person name="Jetten M.S.M."/>
            <person name="Mascher T."/>
            <person name="Medema M.H."/>
            <person name="Devos D.P."/>
            <person name="Kaster A.-K."/>
            <person name="Ovreas L."/>
            <person name="Rohde M."/>
            <person name="Galperin M.Y."/>
            <person name="Jogler C."/>
        </authorList>
    </citation>
    <scope>NUCLEOTIDE SEQUENCE [LARGE SCALE GENOMIC DNA]</scope>
    <source>
        <strain evidence="2 3">Q31a</strain>
    </source>
</reference>
<organism evidence="2 3">
    <name type="scientific">Aureliella helgolandensis</name>
    <dbReference type="NCBI Taxonomy" id="2527968"/>
    <lineage>
        <taxon>Bacteria</taxon>
        <taxon>Pseudomonadati</taxon>
        <taxon>Planctomycetota</taxon>
        <taxon>Planctomycetia</taxon>
        <taxon>Pirellulales</taxon>
        <taxon>Pirellulaceae</taxon>
        <taxon>Aureliella</taxon>
    </lineage>
</organism>
<dbReference type="Pfam" id="PF13088">
    <property type="entry name" value="BNR_2"/>
    <property type="match status" value="1"/>
</dbReference>
<evidence type="ECO:0000313" key="3">
    <source>
        <dbReference type="Proteomes" id="UP000318017"/>
    </source>
</evidence>
<dbReference type="EMBL" id="CP036298">
    <property type="protein sequence ID" value="QDV21920.1"/>
    <property type="molecule type" value="Genomic_DNA"/>
</dbReference>
<dbReference type="InterPro" id="IPR011040">
    <property type="entry name" value="Sialidase"/>
</dbReference>
<proteinExistence type="predicted"/>
<name>A0A518G054_9BACT</name>
<sequence length="373" mass="41640">MNISALLPCIPLLLIVAGAIRAQEAEVWLDSRVSPLPTEMLGPFVHVSDGQVLAISGNATFLSEDGGHSWSEPRPLDGATEKNIKVSNERAMIRTADGTIIAAFMNLNERNWTWSDAIHDAPHASLPTWVMRSEDDGETWGHVTKLHDEWSGAVRDMIQTKEGRIIFTAMKMQHDPGRHAVLTYSSTDDGKTWKASNLIDLGGQGHHGGVTEPTLTELPDGRLWMLIRTNWGEFWSAYSHDGGRFWRVIQPSGIAASSSPGLLQRLQSGRLLLVWNRPFPEGQSEWEMSGGDGLWSDTPVSNYREELSLALSDDDGTTWSEPIVVARCTLPAASKKRRWLAYPYLFEYQPGELWLTTMQGNVRVRLNEKDLVR</sequence>
<gene>
    <name evidence="2" type="ORF">Q31a_01990</name>
</gene>
<dbReference type="PANTHER" id="PTHR43752:SF2">
    <property type="entry name" value="BNR_ASP-BOX REPEAT FAMILY PROTEIN"/>
    <property type="match status" value="1"/>
</dbReference>
<dbReference type="PANTHER" id="PTHR43752">
    <property type="entry name" value="BNR/ASP-BOX REPEAT FAMILY PROTEIN"/>
    <property type="match status" value="1"/>
</dbReference>
<protein>
    <submittedName>
        <fullName evidence="2">BNR/Asp-box repeat protein</fullName>
    </submittedName>
</protein>
<dbReference type="KEGG" id="ahel:Q31a_01990"/>
<dbReference type="CDD" id="cd15482">
    <property type="entry name" value="Sialidase_non-viral"/>
    <property type="match status" value="1"/>
</dbReference>
<dbReference type="RefSeq" id="WP_145072676.1">
    <property type="nucleotide sequence ID" value="NZ_CP036298.1"/>
</dbReference>
<feature type="domain" description="Sialidase" evidence="1">
    <location>
        <begin position="63"/>
        <end position="351"/>
    </location>
</feature>
<dbReference type="AlphaFoldDB" id="A0A518G054"/>
<dbReference type="SUPFAM" id="SSF50939">
    <property type="entry name" value="Sialidases"/>
    <property type="match status" value="1"/>
</dbReference>
<keyword evidence="3" id="KW-1185">Reference proteome</keyword>
<dbReference type="InterPro" id="IPR036278">
    <property type="entry name" value="Sialidase_sf"/>
</dbReference>
<dbReference type="Gene3D" id="2.120.10.10">
    <property type="match status" value="1"/>
</dbReference>
<evidence type="ECO:0000259" key="1">
    <source>
        <dbReference type="Pfam" id="PF13088"/>
    </source>
</evidence>
<evidence type="ECO:0000313" key="2">
    <source>
        <dbReference type="EMBL" id="QDV21920.1"/>
    </source>
</evidence>
<dbReference type="Proteomes" id="UP000318017">
    <property type="component" value="Chromosome"/>
</dbReference>